<dbReference type="FunFam" id="3.40.50.300:FF:000854">
    <property type="entry name" value="Multidrug ABC transporter ATP-binding protein"/>
    <property type="match status" value="1"/>
</dbReference>
<dbReference type="Pfam" id="PF00132">
    <property type="entry name" value="Hexapep"/>
    <property type="match status" value="1"/>
</dbReference>
<dbReference type="GO" id="GO:0005886">
    <property type="term" value="C:plasma membrane"/>
    <property type="evidence" value="ECO:0007669"/>
    <property type="project" value="UniProtKB-SubCell"/>
</dbReference>
<keyword evidence="14" id="KW-1185">Reference proteome</keyword>
<comment type="caution">
    <text evidence="13">The sequence shown here is derived from an EMBL/GenBank/DDBJ whole genome shotgun (WGS) entry which is preliminary data.</text>
</comment>
<keyword evidence="8 10" id="KW-0472">Membrane</keyword>
<name>A0A835G0D5_SPOEX</name>
<keyword evidence="5" id="KW-0547">Nucleotide-binding</keyword>
<feature type="domain" description="ABC transmembrane type-1" evidence="12">
    <location>
        <begin position="412"/>
        <end position="520"/>
    </location>
</feature>
<dbReference type="GO" id="GO:0015421">
    <property type="term" value="F:ABC-type oligopeptide transporter activity"/>
    <property type="evidence" value="ECO:0007669"/>
    <property type="project" value="TreeGrafter"/>
</dbReference>
<protein>
    <submittedName>
        <fullName evidence="13">Uncharacterized protein</fullName>
    </submittedName>
</protein>
<keyword evidence="6" id="KW-0067">ATP-binding</keyword>
<feature type="transmembrane region" description="Helical" evidence="10">
    <location>
        <begin position="93"/>
        <end position="116"/>
    </location>
</feature>
<evidence type="ECO:0000313" key="13">
    <source>
        <dbReference type="EMBL" id="KAF9404961.1"/>
    </source>
</evidence>
<feature type="domain" description="ABC transporter" evidence="11">
    <location>
        <begin position="554"/>
        <end position="788"/>
    </location>
</feature>
<dbReference type="PANTHER" id="PTHR43394:SF1">
    <property type="entry name" value="ATP-BINDING CASSETTE SUB-FAMILY B MEMBER 10, MITOCHONDRIAL"/>
    <property type="match status" value="1"/>
</dbReference>
<dbReference type="PROSITE" id="PS50929">
    <property type="entry name" value="ABC_TM1F"/>
    <property type="match status" value="2"/>
</dbReference>
<evidence type="ECO:0000256" key="6">
    <source>
        <dbReference type="ARBA" id="ARBA00022840"/>
    </source>
</evidence>
<evidence type="ECO:0000256" key="9">
    <source>
        <dbReference type="ARBA" id="ARBA00024363"/>
    </source>
</evidence>
<dbReference type="SUPFAM" id="SSF52540">
    <property type="entry name" value="P-loop containing nucleoside triphosphate hydrolases"/>
    <property type="match status" value="2"/>
</dbReference>
<feature type="domain" description="ABC transmembrane type-1" evidence="12">
    <location>
        <begin position="1"/>
        <end position="156"/>
    </location>
</feature>
<dbReference type="EMBL" id="JACKWZ010000845">
    <property type="protein sequence ID" value="KAF9404961.1"/>
    <property type="molecule type" value="Genomic_DNA"/>
</dbReference>
<evidence type="ECO:0000259" key="11">
    <source>
        <dbReference type="PROSITE" id="PS50893"/>
    </source>
</evidence>
<evidence type="ECO:0000256" key="7">
    <source>
        <dbReference type="ARBA" id="ARBA00022989"/>
    </source>
</evidence>
<evidence type="ECO:0000259" key="12">
    <source>
        <dbReference type="PROSITE" id="PS50929"/>
    </source>
</evidence>
<evidence type="ECO:0000256" key="3">
    <source>
        <dbReference type="ARBA" id="ARBA00022475"/>
    </source>
</evidence>
<dbReference type="Pfam" id="PF00664">
    <property type="entry name" value="ABC_membrane"/>
    <property type="match status" value="2"/>
</dbReference>
<comment type="subcellular location">
    <subcellularLocation>
        <location evidence="1">Cell membrane</location>
        <topology evidence="1">Multi-pass membrane protein</topology>
    </subcellularLocation>
</comment>
<evidence type="ECO:0000256" key="2">
    <source>
        <dbReference type="ARBA" id="ARBA00022448"/>
    </source>
</evidence>
<evidence type="ECO:0000313" key="14">
    <source>
        <dbReference type="Proteomes" id="UP000648187"/>
    </source>
</evidence>
<dbReference type="InterPro" id="IPR003439">
    <property type="entry name" value="ABC_transporter-like_ATP-bd"/>
</dbReference>
<dbReference type="InterPro" id="IPR011527">
    <property type="entry name" value="ABC1_TM_dom"/>
</dbReference>
<dbReference type="InterPro" id="IPR047324">
    <property type="entry name" value="LbH_gamma_CA-like"/>
</dbReference>
<dbReference type="GO" id="GO:0016887">
    <property type="term" value="F:ATP hydrolysis activity"/>
    <property type="evidence" value="ECO:0007669"/>
    <property type="project" value="InterPro"/>
</dbReference>
<evidence type="ECO:0000256" key="5">
    <source>
        <dbReference type="ARBA" id="ARBA00022741"/>
    </source>
</evidence>
<dbReference type="Gene3D" id="3.40.50.300">
    <property type="entry name" value="P-loop containing nucleotide triphosphate hydrolases"/>
    <property type="match status" value="2"/>
</dbReference>
<keyword evidence="7 10" id="KW-1133">Transmembrane helix</keyword>
<dbReference type="Pfam" id="PF00005">
    <property type="entry name" value="ABC_tran"/>
    <property type="match status" value="2"/>
</dbReference>
<dbReference type="PROSITE" id="PS50893">
    <property type="entry name" value="ABC_TRANSPORTER_2"/>
    <property type="match status" value="2"/>
</dbReference>
<dbReference type="InterPro" id="IPR011004">
    <property type="entry name" value="Trimer_LpxA-like_sf"/>
</dbReference>
<evidence type="ECO:0000256" key="10">
    <source>
        <dbReference type="SAM" id="Phobius"/>
    </source>
</evidence>
<sequence>MGLYMVMRTSPTLGWFVLGALPFLLIAVVAIAKISDPLSTKQQKNLDGINGILRENLSGLRVIRAFVNEKFEEKRFSKVNEDYTNSSKSLFRLMAAAQPGFFFLFNIVMVLIIWNGSLQIQEGNLLVGDLIAFIEYIFHALFSFMLFASVFMMYPRAAVSARRIQEAFDMEPVIRENETGLTEAKTKGYLEFKNVTFAYPGHAESPVIRNVSFTASPGETVAFIGSTGSGKSTLIQLIPRFYDVSEGQVLLDGVDVRDYKLSALRNKIGYIPQKALLFTGTIADNMRYGKEDATVEEMELAAEIAQASDFISQKPDGFDELLSEGGTNFSGGQKQRLAIARAVIRRPEVYIFDDSFSALDYQTDANLRARLKKETKESTVLIVAQRVGTIMHADKIVVLNEGDVVGIGTHRDLNGYVQENMTGFSVLKLYGREKETLQGFKNVNHNLNNFGFKASFISGLMLPLVQMTAYGTYIGMAVLGSYYVITGVIVVGQLQAFIQYIWQVSQPMGNITQLSAALQSASAATKRVFEILDEPEEELNEQDVPLPETVHGSVVFDNVSFSYDPKKPLIKHLNFEVKAGQTVAIVGPTGAGKTTLINLLMRFYDVTEGAIKIDGIDTKKMDRSDVRSVFGMVLQDAWLYEGTIADNIRFGKLDATDYEVVDAAKTANVDHFIRTMPNGYEMEINSEGDNVSLGQKQLLTIARAVISDPRILILDEATSSVDTRLEALIQKAMDRVMEGRTSFVIAHRLSTIREADLILVMNQGEIIEKASADVFGNVKLAKDTSIWFQSVLRGDSNSITINKGTNIQDGSVIHVDHDAPVFIGENVTVGHACMLHGCTIEDGALIGMSSTILNHAKIGKNSLLGAGSLVTEGTEIPPNVLAFGRPAQVIRPLTREEIRKNKENAQHYIELSQEFAAGNYPKLT</sequence>
<dbReference type="FunFam" id="3.40.50.300:FF:000287">
    <property type="entry name" value="Multidrug ABC transporter ATP-binding protein"/>
    <property type="match status" value="1"/>
</dbReference>
<keyword evidence="3" id="KW-1003">Cell membrane</keyword>
<keyword evidence="4 10" id="KW-0812">Transmembrane</keyword>
<dbReference type="Proteomes" id="UP000648187">
    <property type="component" value="Unassembled WGS sequence"/>
</dbReference>
<dbReference type="SUPFAM" id="SSF51161">
    <property type="entry name" value="Trimeric LpxA-like enzymes"/>
    <property type="match status" value="1"/>
</dbReference>
<keyword evidence="2" id="KW-0813">Transport</keyword>
<dbReference type="PROSITE" id="PS00211">
    <property type="entry name" value="ABC_TRANSPORTER_1"/>
    <property type="match status" value="2"/>
</dbReference>
<evidence type="ECO:0000256" key="1">
    <source>
        <dbReference type="ARBA" id="ARBA00004651"/>
    </source>
</evidence>
<feature type="transmembrane region" description="Helical" evidence="10">
    <location>
        <begin position="136"/>
        <end position="154"/>
    </location>
</feature>
<dbReference type="Gene3D" id="2.160.10.10">
    <property type="entry name" value="Hexapeptide repeat proteins"/>
    <property type="match status" value="1"/>
</dbReference>
<gene>
    <name evidence="13" type="ORF">HW555_014076</name>
</gene>
<accession>A0A835G0D5</accession>
<dbReference type="InterPro" id="IPR027417">
    <property type="entry name" value="P-loop_NTPase"/>
</dbReference>
<feature type="transmembrane region" description="Helical" evidence="10">
    <location>
        <begin position="12"/>
        <end position="32"/>
    </location>
</feature>
<evidence type="ECO:0000256" key="8">
    <source>
        <dbReference type="ARBA" id="ARBA00023136"/>
    </source>
</evidence>
<dbReference type="GO" id="GO:0005524">
    <property type="term" value="F:ATP binding"/>
    <property type="evidence" value="ECO:0007669"/>
    <property type="project" value="UniProtKB-KW"/>
</dbReference>
<organism evidence="13 14">
    <name type="scientific">Spodoptera exigua</name>
    <name type="common">Beet armyworm</name>
    <name type="synonym">Noctua fulgens</name>
    <dbReference type="NCBI Taxonomy" id="7107"/>
    <lineage>
        <taxon>Eukaryota</taxon>
        <taxon>Metazoa</taxon>
        <taxon>Ecdysozoa</taxon>
        <taxon>Arthropoda</taxon>
        <taxon>Hexapoda</taxon>
        <taxon>Insecta</taxon>
        <taxon>Pterygota</taxon>
        <taxon>Neoptera</taxon>
        <taxon>Endopterygota</taxon>
        <taxon>Lepidoptera</taxon>
        <taxon>Glossata</taxon>
        <taxon>Ditrysia</taxon>
        <taxon>Noctuoidea</taxon>
        <taxon>Noctuidae</taxon>
        <taxon>Amphipyrinae</taxon>
        <taxon>Spodoptera</taxon>
    </lineage>
</organism>
<dbReference type="SUPFAM" id="SSF90123">
    <property type="entry name" value="ABC transporter transmembrane region"/>
    <property type="match status" value="2"/>
</dbReference>
<dbReference type="InterPro" id="IPR039421">
    <property type="entry name" value="Type_1_exporter"/>
</dbReference>
<dbReference type="Gene3D" id="1.20.1560.10">
    <property type="entry name" value="ABC transporter type 1, transmembrane domain"/>
    <property type="match status" value="2"/>
</dbReference>
<reference evidence="13" key="1">
    <citation type="submission" date="2020-08" db="EMBL/GenBank/DDBJ databases">
        <title>Spodoptera exigua strain:BAW_Kor-Di-RS1 Genome sequencing and assembly.</title>
        <authorList>
            <person name="Kim J."/>
            <person name="Nam H.Y."/>
            <person name="Kwon M."/>
            <person name="Choi J.H."/>
            <person name="Cho S.R."/>
            <person name="Kim G.-H."/>
        </authorList>
    </citation>
    <scope>NUCLEOTIDE SEQUENCE</scope>
    <source>
        <strain evidence="13">BAW_Kor-Di-RS1</strain>
        <tissue evidence="13">Whole-body</tissue>
    </source>
</reference>
<dbReference type="CDD" id="cd03254">
    <property type="entry name" value="ABCC_Glucan_exporter_like"/>
    <property type="match status" value="1"/>
</dbReference>
<feature type="domain" description="ABC transporter" evidence="11">
    <location>
        <begin position="190"/>
        <end position="426"/>
    </location>
</feature>
<dbReference type="SMART" id="SM00382">
    <property type="entry name" value="AAA"/>
    <property type="match status" value="2"/>
</dbReference>
<dbReference type="PANTHER" id="PTHR43394">
    <property type="entry name" value="ATP-DEPENDENT PERMEASE MDL1, MITOCHONDRIAL"/>
    <property type="match status" value="1"/>
</dbReference>
<dbReference type="InterPro" id="IPR001451">
    <property type="entry name" value="Hexapep"/>
</dbReference>
<dbReference type="InterPro" id="IPR017871">
    <property type="entry name" value="ABC_transporter-like_CS"/>
</dbReference>
<evidence type="ECO:0000256" key="4">
    <source>
        <dbReference type="ARBA" id="ARBA00022692"/>
    </source>
</evidence>
<dbReference type="InterPro" id="IPR036640">
    <property type="entry name" value="ABC1_TM_sf"/>
</dbReference>
<comment type="similarity">
    <text evidence="9">Belongs to the ABC transporter superfamily. ABCB family. Heavy Metal importer (TC 3.A.1.210) subfamily.</text>
</comment>
<dbReference type="CDD" id="cd04645">
    <property type="entry name" value="LbH_gamma_CA_like"/>
    <property type="match status" value="1"/>
</dbReference>
<dbReference type="InterPro" id="IPR003593">
    <property type="entry name" value="AAA+_ATPase"/>
</dbReference>
<proteinExistence type="inferred from homology"/>
<dbReference type="AlphaFoldDB" id="A0A835G0D5"/>
<dbReference type="CDD" id="cd18548">
    <property type="entry name" value="ABC_6TM_Tm287_like"/>
    <property type="match status" value="1"/>
</dbReference>